<accession>A0A9W9WBL6</accession>
<dbReference type="AlphaFoldDB" id="A0A9W9WBL6"/>
<keyword evidence="3" id="KW-1185">Reference proteome</keyword>
<gene>
    <name evidence="2" type="ORF">N7509_001143</name>
</gene>
<reference evidence="2" key="1">
    <citation type="submission" date="2022-12" db="EMBL/GenBank/DDBJ databases">
        <authorList>
            <person name="Petersen C."/>
        </authorList>
    </citation>
    <scope>NUCLEOTIDE SEQUENCE</scope>
    <source>
        <strain evidence="2">IBT 29677</strain>
    </source>
</reference>
<dbReference type="Pfam" id="PF13374">
    <property type="entry name" value="TPR_10"/>
    <property type="match status" value="2"/>
</dbReference>
<dbReference type="Pfam" id="PF12770">
    <property type="entry name" value="CHAT"/>
    <property type="match status" value="1"/>
</dbReference>
<protein>
    <recommendedName>
        <fullName evidence="1">CHAT domain-containing protein</fullName>
    </recommendedName>
</protein>
<comment type="caution">
    <text evidence="2">The sequence shown here is derived from an EMBL/GenBank/DDBJ whole genome shotgun (WGS) entry which is preliminary data.</text>
</comment>
<evidence type="ECO:0000313" key="2">
    <source>
        <dbReference type="EMBL" id="KAJ5414516.1"/>
    </source>
</evidence>
<dbReference type="GeneID" id="81364760"/>
<dbReference type="SUPFAM" id="SSF81901">
    <property type="entry name" value="HCP-like"/>
    <property type="match status" value="2"/>
</dbReference>
<dbReference type="PANTHER" id="PTHR19959:SF119">
    <property type="entry name" value="FUNGAL LIPASE-LIKE DOMAIN-CONTAINING PROTEIN"/>
    <property type="match status" value="1"/>
</dbReference>
<dbReference type="OrthoDB" id="9991317at2759"/>
<feature type="domain" description="CHAT" evidence="1">
    <location>
        <begin position="763"/>
        <end position="1060"/>
    </location>
</feature>
<evidence type="ECO:0000259" key="1">
    <source>
        <dbReference type="Pfam" id="PF12770"/>
    </source>
</evidence>
<dbReference type="Gene3D" id="1.25.40.10">
    <property type="entry name" value="Tetratricopeptide repeat domain"/>
    <property type="match status" value="4"/>
</dbReference>
<dbReference type="PANTHER" id="PTHR19959">
    <property type="entry name" value="KINESIN LIGHT CHAIN"/>
    <property type="match status" value="1"/>
</dbReference>
<evidence type="ECO:0000313" key="3">
    <source>
        <dbReference type="Proteomes" id="UP001147747"/>
    </source>
</evidence>
<dbReference type="EMBL" id="JAPZBU010000003">
    <property type="protein sequence ID" value="KAJ5414516.1"/>
    <property type="molecule type" value="Genomic_DNA"/>
</dbReference>
<organism evidence="2 3">
    <name type="scientific">Penicillium cosmopolitanum</name>
    <dbReference type="NCBI Taxonomy" id="1131564"/>
    <lineage>
        <taxon>Eukaryota</taxon>
        <taxon>Fungi</taxon>
        <taxon>Dikarya</taxon>
        <taxon>Ascomycota</taxon>
        <taxon>Pezizomycotina</taxon>
        <taxon>Eurotiomycetes</taxon>
        <taxon>Eurotiomycetidae</taxon>
        <taxon>Eurotiales</taxon>
        <taxon>Aspergillaceae</taxon>
        <taxon>Penicillium</taxon>
    </lineage>
</organism>
<proteinExistence type="predicted"/>
<name>A0A9W9WBL6_9EURO</name>
<sequence>MADLEEAIQVSRRAVQATPKDDPQLIGWLNNLGNDLERRYERIGQVNDLEEAIQMSRQAIQVAPNNHPEMKWLLNSLGDKLRRLYEQRGQAEDLGEAIQVYQQATNTPSGNYLNLKWLLSGLKSMLEIRYDQTGQIEDLEEAIRVSRQVIQATPTDHPGTEWLLYSLGNKLEHRYEQRGQAEDLEEAIQLSRQVIQTTYDHPRLPELLHNLGTKLTSRYERAGRMDDIEEAIQVSRQAVSATLHRDLILAKFLNSLSHQLGCRYKRVGRLEDLEEAILLYRQAIEITKTTTNDYQNLAVLFNGLGNSLESRYIQKGQLDDLEEAILLSRQAVEIISEDHVNLVIILNGLGNQLGLRYDRTAQVDDLEEAIQLYRRAIRMFRKTAIHGHLTLAGLLNNLGSRLESRFKQRGQIEDLEEAIQLSRQAVQATPDDHPDHGRWLNNLANILEKRFEETSQKENLKEAIHLSRKAVQSTPENHPQRATLLYNLGLKLANRYNQTGQIENLEEAIQVSYQAFEAAPSPPLERITAATLALQLLIKQGDYSTGYTLTVEAIELLKLAHHSILSFQDRQYIASHFSGIATQACSLALQIGQPLSEALRLLESGRGVVLSLLMNDRSDTAKLKDVHPALCAQYESLQLEVNTPLESPTTKQTHEPISTRRPKAIEELQKCIQEIRHLPGYISFQQGPTAEQIQNAADEDNIVMVNVTELRSDAIIICSSGISLVPLPTFSTVQAQGWINQNLTIASSRRETALKNKAYCGFLSWLWHHCVKPVLSEISQFSHPSPENLPRVWWIGTGLASSFPFHAACETCNEPTTERTFNRVLSSYTLSIKALLHAREQISISIPSRKDTSKLLMVTMATTPGANNLPGVKAEKFAVLEALSDSIQLDVLDQPDSASVIRRIRGCNIAHFACHGISDPIDPSQSGLILQTATANPMQDVLSVLRLCENHSTCGEIAYLSACSTAESKAERLMDEALHVVSGFQVAGFRHVIGTLWPSDDNVCVEVARSFYTELYRNGALEYTDRTVAMALHKAVLAVSTSVDYRKRPLYWAQYVHYGA</sequence>
<dbReference type="InterPro" id="IPR024983">
    <property type="entry name" value="CHAT_dom"/>
</dbReference>
<dbReference type="RefSeq" id="XP_056494362.1">
    <property type="nucleotide sequence ID" value="XM_056625780.1"/>
</dbReference>
<dbReference type="InterPro" id="IPR011990">
    <property type="entry name" value="TPR-like_helical_dom_sf"/>
</dbReference>
<reference evidence="2" key="2">
    <citation type="journal article" date="2023" name="IMA Fungus">
        <title>Comparative genomic study of the Penicillium genus elucidates a diverse pangenome and 15 lateral gene transfer events.</title>
        <authorList>
            <person name="Petersen C."/>
            <person name="Sorensen T."/>
            <person name="Nielsen M.R."/>
            <person name="Sondergaard T.E."/>
            <person name="Sorensen J.L."/>
            <person name="Fitzpatrick D.A."/>
            <person name="Frisvad J.C."/>
            <person name="Nielsen K.L."/>
        </authorList>
    </citation>
    <scope>NUCLEOTIDE SEQUENCE</scope>
    <source>
        <strain evidence="2">IBT 29677</strain>
    </source>
</reference>
<dbReference type="SUPFAM" id="SSF48452">
    <property type="entry name" value="TPR-like"/>
    <property type="match status" value="1"/>
</dbReference>
<dbReference type="Proteomes" id="UP001147747">
    <property type="component" value="Unassembled WGS sequence"/>
</dbReference>